<dbReference type="Proteomes" id="UP001268542">
    <property type="component" value="Unassembled WGS sequence"/>
</dbReference>
<keyword evidence="4" id="KW-0732">Signal</keyword>
<dbReference type="Pfam" id="PF01270">
    <property type="entry name" value="Glyco_hydro_8"/>
    <property type="match status" value="1"/>
</dbReference>
<sequence length="377" mass="38498">MSARAAVRTGAPLVSLALAGTLLAGCSDDDDGSAGGPGGVFAPLVEEVDGDTAAAEFLDDYVDDDGRVVRTDQGGDTVSEGQAYALLIALGAGDRSTFGEVWDWTRDNLVRDDGLLSWRWADGEVVDPSAATDADLDAARALVLAGERFDEPAWTEDGVALAEAVLDHATVEVPEGLAVVAGEWATTAPFWFNASYVSPATTDVLGDATGDERWAAVEAGSRAALLSLTEATALPPDWAHVQDDGTAYPVEGPGGQPVQFGYDAARVLLRHAESCEDVDREIAADLVDVLGTGETVAIYDLGGSGTTADRSPLMTTAQAAGLAAAGDTAGATTALRDAVALADEVPTYYGDAWAALAPLMLGDPALGGCAPLAEGDA</sequence>
<organism evidence="5 6">
    <name type="scientific">Nocardioides imazamoxiresistens</name>
    <dbReference type="NCBI Taxonomy" id="3231893"/>
    <lineage>
        <taxon>Bacteria</taxon>
        <taxon>Bacillati</taxon>
        <taxon>Actinomycetota</taxon>
        <taxon>Actinomycetes</taxon>
        <taxon>Propionibacteriales</taxon>
        <taxon>Nocardioidaceae</taxon>
        <taxon>Nocardioides</taxon>
    </lineage>
</organism>
<name>A0ABU3Q1F9_9ACTN</name>
<feature type="chain" id="PRO_5047061572" evidence="4">
    <location>
        <begin position="25"/>
        <end position="377"/>
    </location>
</feature>
<comment type="caution">
    <text evidence="5">The sequence shown here is derived from an EMBL/GenBank/DDBJ whole genome shotgun (WGS) entry which is preliminary data.</text>
</comment>
<dbReference type="EMBL" id="JAVYII010000009">
    <property type="protein sequence ID" value="MDT9594966.1"/>
    <property type="molecule type" value="Genomic_DNA"/>
</dbReference>
<evidence type="ECO:0000256" key="1">
    <source>
        <dbReference type="ARBA" id="ARBA00009209"/>
    </source>
</evidence>
<feature type="signal peptide" evidence="4">
    <location>
        <begin position="1"/>
        <end position="24"/>
    </location>
</feature>
<dbReference type="Gene3D" id="1.50.10.10">
    <property type="match status" value="1"/>
</dbReference>
<protein>
    <submittedName>
        <fullName evidence="5">Glycosyl hydrolase family 8</fullName>
    </submittedName>
</protein>
<dbReference type="InterPro" id="IPR002037">
    <property type="entry name" value="Glyco_hydro_8"/>
</dbReference>
<proteinExistence type="inferred from homology"/>
<evidence type="ECO:0000313" key="5">
    <source>
        <dbReference type="EMBL" id="MDT9594966.1"/>
    </source>
</evidence>
<dbReference type="InterPro" id="IPR012341">
    <property type="entry name" value="6hp_glycosidase-like_sf"/>
</dbReference>
<evidence type="ECO:0000256" key="2">
    <source>
        <dbReference type="ARBA" id="ARBA00022801"/>
    </source>
</evidence>
<comment type="similarity">
    <text evidence="1">Belongs to the glycosyl hydrolase 8 (cellulase D) family.</text>
</comment>
<dbReference type="InterPro" id="IPR008928">
    <property type="entry name" value="6-hairpin_glycosidase_sf"/>
</dbReference>
<reference evidence="5 6" key="1">
    <citation type="submission" date="2023-08" db="EMBL/GenBank/DDBJ databases">
        <title>Nocardioides seae sp. nov., a bacterium isolated from a soil.</title>
        <authorList>
            <person name="Wang X."/>
        </authorList>
    </citation>
    <scope>NUCLEOTIDE SEQUENCE [LARGE SCALE GENOMIC DNA]</scope>
    <source>
        <strain evidence="5 6">YZH12</strain>
    </source>
</reference>
<dbReference type="RefSeq" id="WP_315735261.1">
    <property type="nucleotide sequence ID" value="NZ_JAVYII010000009.1"/>
</dbReference>
<keyword evidence="3" id="KW-0326">Glycosidase</keyword>
<dbReference type="PROSITE" id="PS51257">
    <property type="entry name" value="PROKAR_LIPOPROTEIN"/>
    <property type="match status" value="1"/>
</dbReference>
<evidence type="ECO:0000313" key="6">
    <source>
        <dbReference type="Proteomes" id="UP001268542"/>
    </source>
</evidence>
<dbReference type="GO" id="GO:0016787">
    <property type="term" value="F:hydrolase activity"/>
    <property type="evidence" value="ECO:0007669"/>
    <property type="project" value="UniProtKB-KW"/>
</dbReference>
<dbReference type="PRINTS" id="PR00735">
    <property type="entry name" value="GLHYDRLASE8"/>
</dbReference>
<gene>
    <name evidence="5" type="ORF">RDV89_17895</name>
</gene>
<evidence type="ECO:0000256" key="4">
    <source>
        <dbReference type="SAM" id="SignalP"/>
    </source>
</evidence>
<keyword evidence="2 5" id="KW-0378">Hydrolase</keyword>
<dbReference type="SUPFAM" id="SSF48208">
    <property type="entry name" value="Six-hairpin glycosidases"/>
    <property type="match status" value="1"/>
</dbReference>
<accession>A0ABU3Q1F9</accession>
<keyword evidence="6" id="KW-1185">Reference proteome</keyword>
<evidence type="ECO:0000256" key="3">
    <source>
        <dbReference type="ARBA" id="ARBA00023295"/>
    </source>
</evidence>